<keyword evidence="1" id="KW-0732">Signal</keyword>
<reference evidence="2" key="1">
    <citation type="journal article" date="2021" name="PeerJ">
        <title>Extensive microbial diversity within the chicken gut microbiome revealed by metagenomics and culture.</title>
        <authorList>
            <person name="Gilroy R."/>
            <person name="Ravi A."/>
            <person name="Getino M."/>
            <person name="Pursley I."/>
            <person name="Horton D.L."/>
            <person name="Alikhan N.F."/>
            <person name="Baker D."/>
            <person name="Gharbi K."/>
            <person name="Hall N."/>
            <person name="Watson M."/>
            <person name="Adriaenssens E.M."/>
            <person name="Foster-Nyarko E."/>
            <person name="Jarju S."/>
            <person name="Secka A."/>
            <person name="Antonio M."/>
            <person name="Oren A."/>
            <person name="Chaudhuri R.R."/>
            <person name="La Ragione R."/>
            <person name="Hildebrand F."/>
            <person name="Pallen M.J."/>
        </authorList>
    </citation>
    <scope>NUCLEOTIDE SEQUENCE</scope>
    <source>
        <strain evidence="2">CHK55-1828</strain>
    </source>
</reference>
<protein>
    <submittedName>
        <fullName evidence="2">Uncharacterized protein</fullName>
    </submittedName>
</protein>
<dbReference type="EMBL" id="DYVX01000079">
    <property type="protein sequence ID" value="HJF92692.1"/>
    <property type="molecule type" value="Genomic_DNA"/>
</dbReference>
<feature type="signal peptide" evidence="1">
    <location>
        <begin position="1"/>
        <end position="18"/>
    </location>
</feature>
<sequence length="516" mass="58212">MKKIVFLFVMALYMSSCTQDLTQNEHLQPQSDETTGPVKSGVLHFNSADDLSSTILQMKERQVFDIKHLPATRAAAHALNGEFVSLRQHLIDQGLREFTDAELAEIVADSLEYEPEDSLIVDPYMTAILNGEREVQVGDKICRFVEDGMIMYDVNEKVLFDPNLVEQKLAVESMPHGQSVEIADANGVKAKLVKIDYIKAEQILGDRIGGGASSSDDSDNAGDNSQAAYNYDGSITLTNGVKIPRDRIRRATYTKGGGNGSWLAKGVSGLFGLNVTITNNYNKRHRMKLRMYEQDYIIYRAVGMTVRMQKRTLGIWWRKKAQEFRYGWSAIECEYKFPSPAFLDPPKMPNGLPQYNKYPTAMTKKFPFANTEVVLFHIPIANYDITTGDVNGVMAAGMKKLASSINSWFNDSQNKGLRSNPRGLFTTYDGDRKIRVIFPQGKEEVDYHTGREVVRWDKQWFSGNFMIGFKSNMSGGGFHYKNMSFSPAKDVSIIRGRIYGAVKYDNQWRACVIETK</sequence>
<dbReference type="Proteomes" id="UP000717835">
    <property type="component" value="Unassembled WGS sequence"/>
</dbReference>
<gene>
    <name evidence="2" type="ORF">K8W02_09960</name>
</gene>
<reference evidence="2" key="2">
    <citation type="submission" date="2021-09" db="EMBL/GenBank/DDBJ databases">
        <authorList>
            <person name="Gilroy R."/>
        </authorList>
    </citation>
    <scope>NUCLEOTIDE SEQUENCE</scope>
    <source>
        <strain evidence="2">CHK55-1828</strain>
    </source>
</reference>
<comment type="caution">
    <text evidence="2">The sequence shown here is derived from an EMBL/GenBank/DDBJ whole genome shotgun (WGS) entry which is preliminary data.</text>
</comment>
<dbReference type="AlphaFoldDB" id="A0A921HZW7"/>
<evidence type="ECO:0000313" key="3">
    <source>
        <dbReference type="Proteomes" id="UP000717835"/>
    </source>
</evidence>
<accession>A0A921HZW7</accession>
<evidence type="ECO:0000256" key="1">
    <source>
        <dbReference type="SAM" id="SignalP"/>
    </source>
</evidence>
<name>A0A921HZW7_9BACT</name>
<dbReference type="RefSeq" id="WP_276828473.1">
    <property type="nucleotide sequence ID" value="NZ_DYVX01000079.1"/>
</dbReference>
<organism evidence="2 3">
    <name type="scientific">Mediterranea massiliensis</name>
    <dbReference type="NCBI Taxonomy" id="1841865"/>
    <lineage>
        <taxon>Bacteria</taxon>
        <taxon>Pseudomonadati</taxon>
        <taxon>Bacteroidota</taxon>
        <taxon>Bacteroidia</taxon>
        <taxon>Bacteroidales</taxon>
        <taxon>Bacteroidaceae</taxon>
        <taxon>Mediterranea</taxon>
    </lineage>
</organism>
<feature type="chain" id="PRO_5036896208" evidence="1">
    <location>
        <begin position="19"/>
        <end position="516"/>
    </location>
</feature>
<proteinExistence type="predicted"/>
<evidence type="ECO:0000313" key="2">
    <source>
        <dbReference type="EMBL" id="HJF92692.1"/>
    </source>
</evidence>